<reference evidence="1 2" key="1">
    <citation type="submission" date="2016-10" db="EMBL/GenBank/DDBJ databases">
        <authorList>
            <person name="de Groot N.N."/>
        </authorList>
    </citation>
    <scope>NUCLEOTIDE SEQUENCE [LARGE SCALE GENOMIC DNA]</scope>
    <source>
        <strain evidence="1 2">D15d</strain>
    </source>
</reference>
<dbReference type="Proteomes" id="UP000236726">
    <property type="component" value="Unassembled WGS sequence"/>
</dbReference>
<name>A0A1H5VQZ5_9FIRM</name>
<organism evidence="1 2">
    <name type="scientific">Lachnospira multipara</name>
    <dbReference type="NCBI Taxonomy" id="28051"/>
    <lineage>
        <taxon>Bacteria</taxon>
        <taxon>Bacillati</taxon>
        <taxon>Bacillota</taxon>
        <taxon>Clostridia</taxon>
        <taxon>Lachnospirales</taxon>
        <taxon>Lachnospiraceae</taxon>
        <taxon>Lachnospira</taxon>
    </lineage>
</organism>
<gene>
    <name evidence="1" type="ORF">SAMN05216537_11219</name>
</gene>
<accession>A0A1H5VQZ5</accession>
<dbReference type="EMBL" id="FNUL01000012">
    <property type="protein sequence ID" value="SEF89241.1"/>
    <property type="molecule type" value="Genomic_DNA"/>
</dbReference>
<evidence type="ECO:0000313" key="1">
    <source>
        <dbReference type="EMBL" id="SEF89241.1"/>
    </source>
</evidence>
<evidence type="ECO:0000313" key="2">
    <source>
        <dbReference type="Proteomes" id="UP000236726"/>
    </source>
</evidence>
<proteinExistence type="predicted"/>
<protein>
    <submittedName>
        <fullName evidence="1">Uncharacterized protein</fullName>
    </submittedName>
</protein>
<sequence>MISSFDFVSEKVESVLQECSNLLRSIKTVSDIKRLMYNQNVVNTNRISISVGNGLKKITEFDDIDDLPDTEINSVVIDRYRIGDIVVINPARIGNELYLENVYIANSTSINNAIANSGFAVC</sequence>
<dbReference type="RefSeq" id="WP_103953086.1">
    <property type="nucleotide sequence ID" value="NZ_FNUL01000012.1"/>
</dbReference>
<dbReference type="AlphaFoldDB" id="A0A1H5VQZ5"/>
<keyword evidence="2" id="KW-1185">Reference proteome</keyword>